<keyword evidence="3" id="KW-1185">Reference proteome</keyword>
<dbReference type="Proteomes" id="UP001156140">
    <property type="component" value="Unassembled WGS sequence"/>
</dbReference>
<protein>
    <submittedName>
        <fullName evidence="2">Uncharacterized protein</fullName>
    </submittedName>
</protein>
<dbReference type="RefSeq" id="WP_281735826.1">
    <property type="nucleotide sequence ID" value="NZ_JAKETQ010000001.1"/>
</dbReference>
<organism evidence="2 3">
    <name type="scientific">Paradevosia shaoguanensis</name>
    <dbReference type="NCBI Taxonomy" id="1335043"/>
    <lineage>
        <taxon>Bacteria</taxon>
        <taxon>Pseudomonadati</taxon>
        <taxon>Pseudomonadota</taxon>
        <taxon>Alphaproteobacteria</taxon>
        <taxon>Hyphomicrobiales</taxon>
        <taxon>Devosiaceae</taxon>
        <taxon>Paradevosia</taxon>
    </lineage>
</organism>
<dbReference type="AlphaFoldDB" id="A0AA41UBC3"/>
<reference evidence="2" key="1">
    <citation type="submission" date="2022-03" db="EMBL/GenBank/DDBJ databases">
        <title>The complete genome sequence of a Methyloterrigena soli.</title>
        <authorList>
            <person name="Zi Z."/>
        </authorList>
    </citation>
    <scope>NUCLEOTIDE SEQUENCE</scope>
    <source>
        <strain evidence="2">M48</strain>
    </source>
</reference>
<evidence type="ECO:0000313" key="2">
    <source>
        <dbReference type="EMBL" id="MCI0127240.1"/>
    </source>
</evidence>
<keyword evidence="1" id="KW-0732">Signal</keyword>
<proteinExistence type="predicted"/>
<comment type="caution">
    <text evidence="2">The sequence shown here is derived from an EMBL/GenBank/DDBJ whole genome shotgun (WGS) entry which is preliminary data.</text>
</comment>
<feature type="signal peptide" evidence="1">
    <location>
        <begin position="1"/>
        <end position="24"/>
    </location>
</feature>
<name>A0AA41UBC3_9HYPH</name>
<dbReference type="EMBL" id="JALAZD010000001">
    <property type="protein sequence ID" value="MCI0127240.1"/>
    <property type="molecule type" value="Genomic_DNA"/>
</dbReference>
<evidence type="ECO:0000256" key="1">
    <source>
        <dbReference type="SAM" id="SignalP"/>
    </source>
</evidence>
<sequence>MNRVVLLSLGLAAFSFLLSNQVTAQEQSLAPDYRNFALGTDASDMPKDGIQVFACGSDGGPPLQALSGWEDYSKCARDKRGLHEVYVEFDTSLQRIVDATEDQYKLSPWFKKYAGTRVAGFAVVMSMLFDDSGVARGFRVVTDQRAGLDERERAFLLELRILPRYGRTGWTCLDRPPQNKETPVGETYINRLCSKDTDGKHITVETHLFRKAGQTGVNLSGRYIPGDYESLTRWEVYDQSLEGTDASAG</sequence>
<gene>
    <name evidence="2" type="ORF">ML536_10425</name>
</gene>
<accession>A0AA41UBC3</accession>
<evidence type="ECO:0000313" key="3">
    <source>
        <dbReference type="Proteomes" id="UP001156140"/>
    </source>
</evidence>
<feature type="chain" id="PRO_5041251404" evidence="1">
    <location>
        <begin position="25"/>
        <end position="249"/>
    </location>
</feature>